<comment type="cofactor">
    <cofactor evidence="14">
        <name>Zn(2+)</name>
        <dbReference type="ChEBI" id="CHEBI:29105"/>
    </cofactor>
    <text evidence="14">Binds 1 zinc ion per subunit.</text>
</comment>
<feature type="binding site" evidence="14">
    <location>
        <position position="731"/>
    </location>
    <ligand>
        <name>Zn(2+)</name>
        <dbReference type="ChEBI" id="CHEBI:29105"/>
    </ligand>
</feature>
<evidence type="ECO:0000259" key="16">
    <source>
        <dbReference type="PROSITE" id="PS50860"/>
    </source>
</evidence>
<protein>
    <recommendedName>
        <fullName evidence="3">Alanine--tRNA ligase</fullName>
        <ecNumber evidence="2">6.1.1.7</ecNumber>
    </recommendedName>
</protein>
<comment type="caution">
    <text evidence="17">The sequence shown here is derived from an EMBL/GenBank/DDBJ whole genome shotgun (WGS) entry which is preliminary data.</text>
</comment>
<dbReference type="SUPFAM" id="SSF55186">
    <property type="entry name" value="ThrRS/AlaRS common domain"/>
    <property type="match status" value="1"/>
</dbReference>
<dbReference type="Pfam" id="PF07973">
    <property type="entry name" value="tRNA_SAD"/>
    <property type="match status" value="1"/>
</dbReference>
<comment type="function">
    <text evidence="14">Catalyzes the attachment of alanine to tRNA(Ala) in a two-step reaction: alanine is first activated by ATP to form Ala-AMP and then transferred to the acceptor end of tRNA(Ala). Also edits incorrectly charged tRNA(Ala) via its editing domain.</text>
</comment>
<evidence type="ECO:0000256" key="8">
    <source>
        <dbReference type="ARBA" id="ARBA00022833"/>
    </source>
</evidence>
<evidence type="ECO:0000256" key="3">
    <source>
        <dbReference type="ARBA" id="ARBA00017959"/>
    </source>
</evidence>
<dbReference type="EC" id="6.1.1.7" evidence="2"/>
<organism evidence="17 18">
    <name type="scientific">Patella caerulea</name>
    <name type="common">Rayed Mediterranean limpet</name>
    <dbReference type="NCBI Taxonomy" id="87958"/>
    <lineage>
        <taxon>Eukaryota</taxon>
        <taxon>Metazoa</taxon>
        <taxon>Spiralia</taxon>
        <taxon>Lophotrochozoa</taxon>
        <taxon>Mollusca</taxon>
        <taxon>Gastropoda</taxon>
        <taxon>Patellogastropoda</taxon>
        <taxon>Patelloidea</taxon>
        <taxon>Patellidae</taxon>
        <taxon>Patella</taxon>
    </lineage>
</organism>
<dbReference type="InterPro" id="IPR023033">
    <property type="entry name" value="Ala_tRNA_ligase_euk/bac"/>
</dbReference>
<feature type="binding site" evidence="14">
    <location>
        <position position="628"/>
    </location>
    <ligand>
        <name>Zn(2+)</name>
        <dbReference type="ChEBI" id="CHEBI:29105"/>
    </ligand>
</feature>
<dbReference type="FunFam" id="3.30.980.10:FF:000004">
    <property type="entry name" value="Alanine--tRNA ligase, cytoplasmic"/>
    <property type="match status" value="1"/>
</dbReference>
<evidence type="ECO:0000256" key="7">
    <source>
        <dbReference type="ARBA" id="ARBA00022741"/>
    </source>
</evidence>
<dbReference type="GO" id="GO:0004813">
    <property type="term" value="F:alanine-tRNA ligase activity"/>
    <property type="evidence" value="ECO:0007669"/>
    <property type="project" value="UniProtKB-UniRule"/>
</dbReference>
<dbReference type="HAMAP" id="MF_00036_B">
    <property type="entry name" value="Ala_tRNA_synth_B"/>
    <property type="match status" value="1"/>
</dbReference>
<dbReference type="InterPro" id="IPR050058">
    <property type="entry name" value="Ala-tRNA_ligase"/>
</dbReference>
<dbReference type="Gene3D" id="3.30.930.10">
    <property type="entry name" value="Bira Bifunctional Protein, Domain 2"/>
    <property type="match status" value="1"/>
</dbReference>
<feature type="domain" description="Alanyl-transfer RNA synthetases family profile" evidence="16">
    <location>
        <begin position="30"/>
        <end position="774"/>
    </location>
</feature>
<keyword evidence="18" id="KW-1185">Reference proteome</keyword>
<comment type="similarity">
    <text evidence="1">Belongs to the class-II aminoacyl-tRNA synthetase family. Alax-L subfamily.</text>
</comment>
<evidence type="ECO:0000256" key="1">
    <source>
        <dbReference type="ARBA" id="ARBA00008429"/>
    </source>
</evidence>
<dbReference type="InterPro" id="IPR018164">
    <property type="entry name" value="Ala-tRNA-synth_IIc_N"/>
</dbReference>
<comment type="catalytic activity">
    <reaction evidence="13 14">
        <text>tRNA(Ala) + L-alanine + ATP = L-alanyl-tRNA(Ala) + AMP + diphosphate</text>
        <dbReference type="Rhea" id="RHEA:12540"/>
        <dbReference type="Rhea" id="RHEA-COMP:9657"/>
        <dbReference type="Rhea" id="RHEA-COMP:9923"/>
        <dbReference type="ChEBI" id="CHEBI:30616"/>
        <dbReference type="ChEBI" id="CHEBI:33019"/>
        <dbReference type="ChEBI" id="CHEBI:57972"/>
        <dbReference type="ChEBI" id="CHEBI:78442"/>
        <dbReference type="ChEBI" id="CHEBI:78497"/>
        <dbReference type="ChEBI" id="CHEBI:456215"/>
        <dbReference type="EC" id="6.1.1.7"/>
    </reaction>
</comment>
<accession>A0AAN8Q9P7</accession>
<evidence type="ECO:0000256" key="10">
    <source>
        <dbReference type="ARBA" id="ARBA00022884"/>
    </source>
</evidence>
<keyword evidence="8 14" id="KW-0862">Zinc</keyword>
<dbReference type="PRINTS" id="PR00980">
    <property type="entry name" value="TRNASYNTHALA"/>
</dbReference>
<dbReference type="InterPro" id="IPR018162">
    <property type="entry name" value="Ala-tRNA-ligase_IIc_anticod-bd"/>
</dbReference>
<evidence type="ECO:0000256" key="2">
    <source>
        <dbReference type="ARBA" id="ARBA00013168"/>
    </source>
</evidence>
<evidence type="ECO:0000313" key="17">
    <source>
        <dbReference type="EMBL" id="KAK6194545.1"/>
    </source>
</evidence>
<dbReference type="SUPFAM" id="SSF101353">
    <property type="entry name" value="Putative anticodon-binding domain of alanyl-tRNA synthetase (AlaRS)"/>
    <property type="match status" value="1"/>
</dbReference>
<comment type="domain">
    <text evidence="14">Consists of three domains; the N-terminal catalytic domain, the editing domain and the C-terminal C-Ala domain. The editing domain removes incorrectly charged amino acids, while the C-Ala domain, along with tRNA(Ala), serves as a bridge to cooperatively bring together the editing and aminoacylation centers thus stimulating deacylation of misacylated tRNAs.</text>
</comment>
<dbReference type="InterPro" id="IPR018163">
    <property type="entry name" value="Thr/Ala-tRNA-synth_IIc_edit"/>
</dbReference>
<keyword evidence="11 14" id="KW-0648">Protein biosynthesis</keyword>
<dbReference type="GO" id="GO:0006419">
    <property type="term" value="P:alanyl-tRNA aminoacylation"/>
    <property type="evidence" value="ECO:0007669"/>
    <property type="project" value="InterPro"/>
</dbReference>
<dbReference type="GO" id="GO:0008270">
    <property type="term" value="F:zinc ion binding"/>
    <property type="evidence" value="ECO:0007669"/>
    <property type="project" value="UniProtKB-UniRule"/>
</dbReference>
<keyword evidence="12 14" id="KW-0030">Aminoacyl-tRNA synthetase</keyword>
<dbReference type="InterPro" id="IPR002318">
    <property type="entry name" value="Ala-tRNA-lgiase_IIc"/>
</dbReference>
<evidence type="ECO:0000256" key="12">
    <source>
        <dbReference type="ARBA" id="ARBA00023146"/>
    </source>
</evidence>
<feature type="binding site" evidence="14">
    <location>
        <position position="735"/>
    </location>
    <ligand>
        <name>Zn(2+)</name>
        <dbReference type="ChEBI" id="CHEBI:29105"/>
    </ligand>
</feature>
<dbReference type="SUPFAM" id="SSF55681">
    <property type="entry name" value="Class II aaRS and biotin synthetases"/>
    <property type="match status" value="1"/>
</dbReference>
<keyword evidence="6 14" id="KW-0479">Metal-binding</keyword>
<evidence type="ECO:0000256" key="13">
    <source>
        <dbReference type="ARBA" id="ARBA00048300"/>
    </source>
</evidence>
<evidence type="ECO:0000313" key="18">
    <source>
        <dbReference type="Proteomes" id="UP001347796"/>
    </source>
</evidence>
<dbReference type="GO" id="GO:0000049">
    <property type="term" value="F:tRNA binding"/>
    <property type="evidence" value="ECO:0007669"/>
    <property type="project" value="UniProtKB-KW"/>
</dbReference>
<keyword evidence="4 14" id="KW-0820">tRNA-binding</keyword>
<dbReference type="PANTHER" id="PTHR11777:SF9">
    <property type="entry name" value="ALANINE--TRNA LIGASE, CYTOPLASMIC"/>
    <property type="match status" value="1"/>
</dbReference>
<evidence type="ECO:0000256" key="4">
    <source>
        <dbReference type="ARBA" id="ARBA00022555"/>
    </source>
</evidence>
<dbReference type="Proteomes" id="UP001347796">
    <property type="component" value="Unassembled WGS sequence"/>
</dbReference>
<dbReference type="CDD" id="cd00673">
    <property type="entry name" value="AlaRS_core"/>
    <property type="match status" value="1"/>
</dbReference>
<dbReference type="AlphaFoldDB" id="A0AAN8Q9P7"/>
<dbReference type="InterPro" id="IPR018165">
    <property type="entry name" value="Ala-tRNA-synth_IIc_core"/>
</dbReference>
<name>A0AAN8Q9P7_PATCE</name>
<dbReference type="GO" id="GO:0005524">
    <property type="term" value="F:ATP binding"/>
    <property type="evidence" value="ECO:0007669"/>
    <property type="project" value="UniProtKB-UniRule"/>
</dbReference>
<dbReference type="PANTHER" id="PTHR11777">
    <property type="entry name" value="ALANYL-TRNA SYNTHETASE"/>
    <property type="match status" value="1"/>
</dbReference>
<keyword evidence="5 14" id="KW-0436">Ligase</keyword>
<evidence type="ECO:0000256" key="15">
    <source>
        <dbReference type="SAM" id="Coils"/>
    </source>
</evidence>
<gene>
    <name evidence="17" type="ORF">SNE40_000163</name>
</gene>
<dbReference type="GO" id="GO:0002161">
    <property type="term" value="F:aminoacyl-tRNA deacylase activity"/>
    <property type="evidence" value="ECO:0007669"/>
    <property type="project" value="TreeGrafter"/>
</dbReference>
<keyword evidence="15" id="KW-0175">Coiled coil</keyword>
<evidence type="ECO:0000256" key="11">
    <source>
        <dbReference type="ARBA" id="ARBA00022917"/>
    </source>
</evidence>
<dbReference type="NCBIfam" id="TIGR00344">
    <property type="entry name" value="alaS"/>
    <property type="match status" value="1"/>
</dbReference>
<dbReference type="FunFam" id="3.30.930.10:FF:000011">
    <property type="entry name" value="Alanine--tRNA ligase, cytoplasmic"/>
    <property type="match status" value="1"/>
</dbReference>
<dbReference type="PROSITE" id="PS50860">
    <property type="entry name" value="AA_TRNA_LIGASE_II_ALA"/>
    <property type="match status" value="1"/>
</dbReference>
<proteinExistence type="inferred from homology"/>
<dbReference type="InterPro" id="IPR012947">
    <property type="entry name" value="tRNA_SAD"/>
</dbReference>
<evidence type="ECO:0000256" key="14">
    <source>
        <dbReference type="HAMAP-Rule" id="MF_03133"/>
    </source>
</evidence>
<keyword evidence="7 14" id="KW-0547">Nucleotide-binding</keyword>
<dbReference type="InterPro" id="IPR009000">
    <property type="entry name" value="Transl_B-barrel_sf"/>
</dbReference>
<sequence>MFCLPVRQKVILKSGYRSHLIKMNRLKHVWRSQIVRQSFIDYFKNQQKHQFVPSSSVIPKKGEGTYFTNAGMNQFRPLFLGAVPPGSVMADYKRVVNSQKCIRVGGKHNDLDDVGHDLSHHTFFEMLGNWSFGDYFKKEACNMAYKLLTEVYRLPPHRLYFTYFSGEKSLNLLPDEECRTIWLELGIPNNQILPFGMKDNFWDMGETGPCGPCTEIHYDHIGKGGGASLVNTGSAEVVEIWNLVFMQYNRESEQCLRKLTNQHVDTGMGLERMCAVLHGTKSNYRTDLFTPLFDTIHKISKVPVYGDKVGKDDTTGFDTAYRILADHTRMITATIADGLLPDRVGLGSKVRHVMHRAIQQSIDVFHCDKTLLLALVDQVSNSLGETYPEIAKNNQKIKDVISLTEDNYKRNIEKGTKAFNKMMNREGDINKLTGNMMYELHDGRYGYHVPIDLILDLAAERNLQVDEVEFESILQSKKDGSGHTPDLAADKQTLNADVLEKLRCDGITTDDSYKYRYTSKDKEYEFENVQGITIKGMICNRVLTKRLEEGTTGFVIVDKTNFYAENGGQSSDNGQIITKTGQGHITDVQMYKGHILHNVKVTQGHLLVDDDAQLLLNQDARKNHMMNHTATHLLNSAIKKILVDAQQNGSDIQADKLSFDLTSVGTLSLENIGKIEDTVKHCIQDSCTVDRQVMSLAQAMNIPGVVSLQNEVYPDEVSVIKIGDDVSTELCCGTHVTNTRDIVDFCITKLSGVSQGKKRVTCVTGDRATQAAKNKTLLEEKYKQLENNIKSLHRSQTWTQDVKDIYKMLRLELLPKVTRDVYQVEVDQLQSVIRTELNKQMAKHITQLVESELSTEFDKNIKIITTLPTNDIKLVVKSIKDVEISKPIILMSVQHISPSLILICLPYKSKDFHSKLKKSAIPGKISQVSSTGDRDIYSIINKTLPSSDNLQQIQNTLTNLIMNNR</sequence>
<evidence type="ECO:0000256" key="5">
    <source>
        <dbReference type="ARBA" id="ARBA00022598"/>
    </source>
</evidence>
<dbReference type="GO" id="GO:0005739">
    <property type="term" value="C:mitochondrion"/>
    <property type="evidence" value="ECO:0007669"/>
    <property type="project" value="TreeGrafter"/>
</dbReference>
<feature type="binding site" evidence="14">
    <location>
        <position position="632"/>
    </location>
    <ligand>
        <name>Zn(2+)</name>
        <dbReference type="ChEBI" id="CHEBI:29105"/>
    </ligand>
</feature>
<reference evidence="17 18" key="1">
    <citation type="submission" date="2024-01" db="EMBL/GenBank/DDBJ databases">
        <title>The genome of the rayed Mediterranean limpet Patella caerulea (Linnaeus, 1758).</title>
        <authorList>
            <person name="Anh-Thu Weber A."/>
            <person name="Halstead-Nussloch G."/>
        </authorList>
    </citation>
    <scope>NUCLEOTIDE SEQUENCE [LARGE SCALE GENOMIC DNA]</scope>
    <source>
        <strain evidence="17">AATW-2023a</strain>
        <tissue evidence="17">Whole specimen</tissue>
    </source>
</reference>
<dbReference type="InterPro" id="IPR045864">
    <property type="entry name" value="aa-tRNA-synth_II/BPL/LPL"/>
</dbReference>
<keyword evidence="9 14" id="KW-0067">ATP-binding</keyword>
<evidence type="ECO:0000256" key="6">
    <source>
        <dbReference type="ARBA" id="ARBA00022723"/>
    </source>
</evidence>
<dbReference type="Gene3D" id="2.40.30.130">
    <property type="match status" value="1"/>
</dbReference>
<evidence type="ECO:0000256" key="9">
    <source>
        <dbReference type="ARBA" id="ARBA00022840"/>
    </source>
</evidence>
<dbReference type="Pfam" id="PF01411">
    <property type="entry name" value="tRNA-synt_2c"/>
    <property type="match status" value="1"/>
</dbReference>
<feature type="coiled-coil region" evidence="15">
    <location>
        <begin position="768"/>
        <end position="795"/>
    </location>
</feature>
<dbReference type="EMBL" id="JAZGQO010000001">
    <property type="protein sequence ID" value="KAK6194545.1"/>
    <property type="molecule type" value="Genomic_DNA"/>
</dbReference>
<dbReference type="Gene3D" id="3.30.980.10">
    <property type="entry name" value="Threonyl-trna Synthetase, Chain A, domain 2"/>
    <property type="match status" value="1"/>
</dbReference>
<keyword evidence="10 14" id="KW-0694">RNA-binding</keyword>
<dbReference type="SMART" id="SM00863">
    <property type="entry name" value="tRNA_SAD"/>
    <property type="match status" value="1"/>
</dbReference>
<comment type="subunit">
    <text evidence="14">Monomer.</text>
</comment>
<dbReference type="SUPFAM" id="SSF50447">
    <property type="entry name" value="Translation proteins"/>
    <property type="match status" value="1"/>
</dbReference>